<feature type="compositionally biased region" description="Gly residues" evidence="3">
    <location>
        <begin position="211"/>
        <end position="225"/>
    </location>
</feature>
<sequence length="310" mass="34384">MAMRFGAKGGAKGGRYAPYPRAAGRGRTFTVNLPDRGAVEVGTRVYVGNLNFTTSWQNLKDFGKTIGEVLHADIMTNKEGRPSGSGILEFSDAMYAADAMLHLNGAELDGRTVFVREDREDKVLKAAVGGQADRPLRRETFEPRYEPAYEPRYKEPARAEQIRDEPMDPQSYAKWYREWKRENSQVYGTAEYLSRYERERTPPLEIMSKGKGFGKGGGGKGGGKGGATGGTRVFVGNLPFAVSWQDLKDVFRNNGFDDVHVAISQDETGRSRGHAIVTFTNARAAADAVRSLHDYPLQGRLMDVHFDKFS</sequence>
<evidence type="ECO:0000259" key="4">
    <source>
        <dbReference type="PROSITE" id="PS50102"/>
    </source>
</evidence>
<protein>
    <recommendedName>
        <fullName evidence="4">RRM domain-containing protein</fullName>
    </recommendedName>
</protein>
<keyword evidence="1 2" id="KW-0694">RNA-binding</keyword>
<dbReference type="InterPro" id="IPR035979">
    <property type="entry name" value="RBD_domain_sf"/>
</dbReference>
<dbReference type="SMART" id="SM00360">
    <property type="entry name" value="RRM"/>
    <property type="match status" value="2"/>
</dbReference>
<dbReference type="PANTHER" id="PTHR23003:SF3">
    <property type="entry name" value="FI21236P1-RELATED"/>
    <property type="match status" value="1"/>
</dbReference>
<dbReference type="Gene3D" id="3.30.70.330">
    <property type="match status" value="2"/>
</dbReference>
<dbReference type="GO" id="GO:1990904">
    <property type="term" value="C:ribonucleoprotein complex"/>
    <property type="evidence" value="ECO:0007669"/>
    <property type="project" value="TreeGrafter"/>
</dbReference>
<dbReference type="PANTHER" id="PTHR23003">
    <property type="entry name" value="RNA RECOGNITION MOTIF RRM DOMAIN CONTAINING PROTEIN"/>
    <property type="match status" value="1"/>
</dbReference>
<name>A0A7S1NCR1_9EUGL</name>
<dbReference type="InterPro" id="IPR000504">
    <property type="entry name" value="RRM_dom"/>
</dbReference>
<feature type="region of interest" description="Disordered" evidence="3">
    <location>
        <begin position="205"/>
        <end position="225"/>
    </location>
</feature>
<dbReference type="InterPro" id="IPR012677">
    <property type="entry name" value="Nucleotide-bd_a/b_plait_sf"/>
</dbReference>
<organism evidence="5">
    <name type="scientific">Eutreptiella gymnastica</name>
    <dbReference type="NCBI Taxonomy" id="73025"/>
    <lineage>
        <taxon>Eukaryota</taxon>
        <taxon>Discoba</taxon>
        <taxon>Euglenozoa</taxon>
        <taxon>Euglenida</taxon>
        <taxon>Spirocuta</taxon>
        <taxon>Euglenophyceae</taxon>
        <taxon>Eutreptiales</taxon>
        <taxon>Eutreptiaceae</taxon>
        <taxon>Eutreptiella</taxon>
    </lineage>
</organism>
<dbReference type="Pfam" id="PF00076">
    <property type="entry name" value="RRM_1"/>
    <property type="match status" value="2"/>
</dbReference>
<dbReference type="GO" id="GO:0003729">
    <property type="term" value="F:mRNA binding"/>
    <property type="evidence" value="ECO:0007669"/>
    <property type="project" value="TreeGrafter"/>
</dbReference>
<evidence type="ECO:0000313" key="5">
    <source>
        <dbReference type="EMBL" id="CAD9011460.1"/>
    </source>
</evidence>
<evidence type="ECO:0000256" key="3">
    <source>
        <dbReference type="SAM" id="MobiDB-lite"/>
    </source>
</evidence>
<evidence type="ECO:0000256" key="2">
    <source>
        <dbReference type="PROSITE-ProRule" id="PRU00176"/>
    </source>
</evidence>
<dbReference type="GO" id="GO:0005634">
    <property type="term" value="C:nucleus"/>
    <property type="evidence" value="ECO:0007669"/>
    <property type="project" value="TreeGrafter"/>
</dbReference>
<accession>A0A7S1NCR1</accession>
<reference evidence="5" key="1">
    <citation type="submission" date="2021-01" db="EMBL/GenBank/DDBJ databases">
        <authorList>
            <person name="Corre E."/>
            <person name="Pelletier E."/>
            <person name="Niang G."/>
            <person name="Scheremetjew M."/>
            <person name="Finn R."/>
            <person name="Kale V."/>
            <person name="Holt S."/>
            <person name="Cochrane G."/>
            <person name="Meng A."/>
            <person name="Brown T."/>
            <person name="Cohen L."/>
        </authorList>
    </citation>
    <scope>NUCLEOTIDE SEQUENCE</scope>
    <source>
        <strain evidence="5">NIES-381</strain>
    </source>
</reference>
<gene>
    <name evidence="5" type="ORF">EGYM00392_LOCUS22560</name>
</gene>
<dbReference type="PROSITE" id="PS50102">
    <property type="entry name" value="RRM"/>
    <property type="match status" value="2"/>
</dbReference>
<dbReference type="GO" id="GO:0005737">
    <property type="term" value="C:cytoplasm"/>
    <property type="evidence" value="ECO:0007669"/>
    <property type="project" value="TreeGrafter"/>
</dbReference>
<dbReference type="SUPFAM" id="SSF54928">
    <property type="entry name" value="RNA-binding domain, RBD"/>
    <property type="match status" value="2"/>
</dbReference>
<dbReference type="InterPro" id="IPR050374">
    <property type="entry name" value="RRT5_SRSF_SR"/>
</dbReference>
<evidence type="ECO:0000256" key="1">
    <source>
        <dbReference type="ARBA" id="ARBA00022884"/>
    </source>
</evidence>
<dbReference type="EMBL" id="HBGA01060910">
    <property type="protein sequence ID" value="CAD9011460.1"/>
    <property type="molecule type" value="Transcribed_RNA"/>
</dbReference>
<dbReference type="AlphaFoldDB" id="A0A7S1NCR1"/>
<feature type="domain" description="RRM" evidence="4">
    <location>
        <begin position="231"/>
        <end position="309"/>
    </location>
</feature>
<feature type="domain" description="RRM" evidence="4">
    <location>
        <begin position="43"/>
        <end position="120"/>
    </location>
</feature>
<proteinExistence type="predicted"/>